<dbReference type="EMBL" id="BAABGJ010000027">
    <property type="protein sequence ID" value="GAA4345339.1"/>
    <property type="molecule type" value="Genomic_DNA"/>
</dbReference>
<keyword evidence="4 5" id="KW-0472">Membrane</keyword>
<feature type="transmembrane region" description="Helical" evidence="5">
    <location>
        <begin position="48"/>
        <end position="66"/>
    </location>
</feature>
<proteinExistence type="predicted"/>
<keyword evidence="3 5" id="KW-1133">Transmembrane helix</keyword>
<evidence type="ECO:0000256" key="3">
    <source>
        <dbReference type="ARBA" id="ARBA00022989"/>
    </source>
</evidence>
<evidence type="ECO:0000256" key="2">
    <source>
        <dbReference type="ARBA" id="ARBA00022692"/>
    </source>
</evidence>
<dbReference type="InterPro" id="IPR025423">
    <property type="entry name" value="TMEM205-like"/>
</dbReference>
<comment type="subcellular location">
    <subcellularLocation>
        <location evidence="1">Membrane</location>
    </subcellularLocation>
</comment>
<name>A0ABP8HVD2_9BURK</name>
<keyword evidence="2 5" id="KW-0812">Transmembrane</keyword>
<protein>
    <recommendedName>
        <fullName evidence="6">TMEM205-like domain-containing protein</fullName>
    </recommendedName>
</protein>
<dbReference type="RefSeq" id="WP_345538746.1">
    <property type="nucleotide sequence ID" value="NZ_BAABGJ010000027.1"/>
</dbReference>
<dbReference type="Proteomes" id="UP001500975">
    <property type="component" value="Unassembled WGS sequence"/>
</dbReference>
<feature type="transmembrane region" description="Helical" evidence="5">
    <location>
        <begin position="78"/>
        <end position="97"/>
    </location>
</feature>
<reference evidence="8" key="1">
    <citation type="journal article" date="2019" name="Int. J. Syst. Evol. Microbiol.">
        <title>The Global Catalogue of Microorganisms (GCM) 10K type strain sequencing project: providing services to taxonomists for standard genome sequencing and annotation.</title>
        <authorList>
            <consortium name="The Broad Institute Genomics Platform"/>
            <consortium name="The Broad Institute Genome Sequencing Center for Infectious Disease"/>
            <person name="Wu L."/>
            <person name="Ma J."/>
        </authorList>
    </citation>
    <scope>NUCLEOTIDE SEQUENCE [LARGE SCALE GENOMIC DNA]</scope>
    <source>
        <strain evidence="8">JCM 17804</strain>
    </source>
</reference>
<feature type="transmembrane region" description="Helical" evidence="5">
    <location>
        <begin position="109"/>
        <end position="130"/>
    </location>
</feature>
<comment type="caution">
    <text evidence="7">The sequence shown here is derived from an EMBL/GenBank/DDBJ whole genome shotgun (WGS) entry which is preliminary data.</text>
</comment>
<accession>A0ABP8HVD2</accession>
<gene>
    <name evidence="7" type="ORF">GCM10023165_29280</name>
</gene>
<organism evidence="7 8">
    <name type="scientific">Variovorax defluvii</name>
    <dbReference type="NCBI Taxonomy" id="913761"/>
    <lineage>
        <taxon>Bacteria</taxon>
        <taxon>Pseudomonadati</taxon>
        <taxon>Pseudomonadota</taxon>
        <taxon>Betaproteobacteria</taxon>
        <taxon>Burkholderiales</taxon>
        <taxon>Comamonadaceae</taxon>
        <taxon>Variovorax</taxon>
    </lineage>
</organism>
<evidence type="ECO:0000256" key="4">
    <source>
        <dbReference type="ARBA" id="ARBA00023136"/>
    </source>
</evidence>
<feature type="domain" description="TMEM205-like" evidence="6">
    <location>
        <begin position="8"/>
        <end position="104"/>
    </location>
</feature>
<evidence type="ECO:0000313" key="7">
    <source>
        <dbReference type="EMBL" id="GAA4345339.1"/>
    </source>
</evidence>
<keyword evidence="8" id="KW-1185">Reference proteome</keyword>
<evidence type="ECO:0000313" key="8">
    <source>
        <dbReference type="Proteomes" id="UP001500975"/>
    </source>
</evidence>
<sequence length="138" mass="15238">MRDRIALLVAALWWGSLTTIGFLVVPMLFAHLGHPAQAGRVAAKLFSAQSWVALACGLALLTYFRSKVHDQVDAASRVAIGWILAALLLALLQEYAVAPRILARENLRLWHSLGSAMYFGQWLCAGVLLWRMGRREPG</sequence>
<evidence type="ECO:0000256" key="5">
    <source>
        <dbReference type="SAM" id="Phobius"/>
    </source>
</evidence>
<evidence type="ECO:0000259" key="6">
    <source>
        <dbReference type="Pfam" id="PF13664"/>
    </source>
</evidence>
<dbReference type="Pfam" id="PF13664">
    <property type="entry name" value="DUF4149"/>
    <property type="match status" value="1"/>
</dbReference>
<evidence type="ECO:0000256" key="1">
    <source>
        <dbReference type="ARBA" id="ARBA00004370"/>
    </source>
</evidence>